<protein>
    <submittedName>
        <fullName evidence="1">Uncharacterized protein</fullName>
    </submittedName>
</protein>
<proteinExistence type="predicted"/>
<dbReference type="AlphaFoldDB" id="A0A5P3XBU5"/>
<dbReference type="EMBL" id="CP032452">
    <property type="protein sequence ID" value="QEZ67465.1"/>
    <property type="molecule type" value="Genomic_DNA"/>
</dbReference>
<evidence type="ECO:0000313" key="2">
    <source>
        <dbReference type="Proteomes" id="UP000326961"/>
    </source>
</evidence>
<evidence type="ECO:0000313" key="1">
    <source>
        <dbReference type="EMBL" id="QEZ67465.1"/>
    </source>
</evidence>
<sequence>MNEGGTYLILWYLIIANSATDIRLFINGVASSSPNTIKINPDTSGFISTISSLSSGDTVSLRPFGTSATLDFTTLLGTNHEVVALQIIKLS</sequence>
<name>A0A5P3XBU5_PARBF</name>
<accession>A0A5P3XBU5</accession>
<organism evidence="1 2">
    <name type="scientific">Paraclostridium bifermentans</name>
    <name type="common">Clostridium bifermentans</name>
    <dbReference type="NCBI Taxonomy" id="1490"/>
    <lineage>
        <taxon>Bacteria</taxon>
        <taxon>Bacillati</taxon>
        <taxon>Bacillota</taxon>
        <taxon>Clostridia</taxon>
        <taxon>Peptostreptococcales</taxon>
        <taxon>Peptostreptococcaceae</taxon>
        <taxon>Paraclostridium</taxon>
    </lineage>
</organism>
<dbReference type="Proteomes" id="UP000326961">
    <property type="component" value="Chromosome"/>
</dbReference>
<gene>
    <name evidence="1" type="ORF">D4A35_00405</name>
</gene>
<reference evidence="1 2" key="1">
    <citation type="submission" date="2018-09" db="EMBL/GenBank/DDBJ databases">
        <title>A clostridial neurotoxin that targets Anopheles mosquitoes.</title>
        <authorList>
            <person name="Contreras E."/>
            <person name="Masuyer G."/>
            <person name="Qureshi N."/>
            <person name="Chawla S."/>
            <person name="Lim H.L."/>
            <person name="Chen J."/>
            <person name="Stenmark P."/>
            <person name="Gill S."/>
        </authorList>
    </citation>
    <scope>NUCLEOTIDE SEQUENCE [LARGE SCALE GENOMIC DNA]</scope>
    <source>
        <strain evidence="1 2">Cbm</strain>
    </source>
</reference>